<organism evidence="1 2">
    <name type="scientific">Naganishia adeliensis</name>
    <dbReference type="NCBI Taxonomy" id="92952"/>
    <lineage>
        <taxon>Eukaryota</taxon>
        <taxon>Fungi</taxon>
        <taxon>Dikarya</taxon>
        <taxon>Basidiomycota</taxon>
        <taxon>Agaricomycotina</taxon>
        <taxon>Tremellomycetes</taxon>
        <taxon>Filobasidiales</taxon>
        <taxon>Filobasidiaceae</taxon>
        <taxon>Naganishia</taxon>
    </lineage>
</organism>
<accession>A0ACC2VJL3</accession>
<dbReference type="EMBL" id="JASBWS010000087">
    <property type="protein sequence ID" value="KAJ9099001.1"/>
    <property type="molecule type" value="Genomic_DNA"/>
</dbReference>
<proteinExistence type="predicted"/>
<sequence>MPILKGSVEKDAVHAEEGAANVEKGAVDVKVEPGAVTFGSAGAADHLIYSPAVQTEIVAGYRVWAGVAKGLKAQPRVQVATEATSTATDVYKQRAATSKAALRCKLERLRVSADIDELKEAKFMREVTESAQRAKWLAEREVGDGPTPEDCVFNVVFVTHELEQQQAIKQAAAQWDPEHQMRPRVFVFSSLQEAMDYLAYISYRLYTTMTDRLEATRDKWAITVANVRRERQLPLLCQATLGLADIAEPARPCDYQTACERLERIGKAYTHGISEIENARVAKFLARILTRDNPTPDAAWDYLSDCRVDNHIILWPISRTYEGPPQVHSVNHHFYGLTQNLRIVGNQRSTASDGRLPMPLHVLRCKSHTGSASSEMDLAETMLTPARDTAVEVYPDYYDNSHVPLPRKFKKRGLVPCILGTRLSNKFAGERMHEYIDYDDSVSPRFYLWPFK</sequence>
<comment type="caution">
    <text evidence="1">The sequence shown here is derived from an EMBL/GenBank/DDBJ whole genome shotgun (WGS) entry which is preliminary data.</text>
</comment>
<reference evidence="1" key="1">
    <citation type="submission" date="2023-04" db="EMBL/GenBank/DDBJ databases">
        <title>Draft Genome sequencing of Naganishia species isolated from polar environments using Oxford Nanopore Technology.</title>
        <authorList>
            <person name="Leo P."/>
            <person name="Venkateswaran K."/>
        </authorList>
    </citation>
    <scope>NUCLEOTIDE SEQUENCE</scope>
    <source>
        <strain evidence="1">MNA-CCFEE 5262</strain>
    </source>
</reference>
<evidence type="ECO:0000313" key="1">
    <source>
        <dbReference type="EMBL" id="KAJ9099001.1"/>
    </source>
</evidence>
<evidence type="ECO:0000313" key="2">
    <source>
        <dbReference type="Proteomes" id="UP001230649"/>
    </source>
</evidence>
<keyword evidence="2" id="KW-1185">Reference proteome</keyword>
<gene>
    <name evidence="1" type="ORF">QFC20_005819</name>
</gene>
<dbReference type="Proteomes" id="UP001230649">
    <property type="component" value="Unassembled WGS sequence"/>
</dbReference>
<name>A0ACC2VJL3_9TREE</name>
<protein>
    <submittedName>
        <fullName evidence="1">Uncharacterized protein</fullName>
    </submittedName>
</protein>